<feature type="transmembrane region" description="Helical" evidence="6">
    <location>
        <begin position="152"/>
        <end position="173"/>
    </location>
</feature>
<dbReference type="GO" id="GO:0005385">
    <property type="term" value="F:zinc ion transmembrane transporter activity"/>
    <property type="evidence" value="ECO:0007669"/>
    <property type="project" value="TreeGrafter"/>
</dbReference>
<keyword evidence="4 6" id="KW-1133">Transmembrane helix</keyword>
<dbReference type="GO" id="GO:0071578">
    <property type="term" value="P:zinc ion import across plasma membrane"/>
    <property type="evidence" value="ECO:0007669"/>
    <property type="project" value="TreeGrafter"/>
</dbReference>
<evidence type="ECO:0000313" key="9">
    <source>
        <dbReference type="Proteomes" id="UP000678393"/>
    </source>
</evidence>
<evidence type="ECO:0000256" key="5">
    <source>
        <dbReference type="ARBA" id="ARBA00023136"/>
    </source>
</evidence>
<feature type="chain" id="PRO_5035780522" description="Zinc transporter ZIP14" evidence="7">
    <location>
        <begin position="24"/>
        <end position="528"/>
    </location>
</feature>
<dbReference type="AlphaFoldDB" id="A0A8S3ZZW0"/>
<feature type="transmembrane region" description="Helical" evidence="6">
    <location>
        <begin position="433"/>
        <end position="454"/>
    </location>
</feature>
<feature type="transmembrane region" description="Helical" evidence="6">
    <location>
        <begin position="185"/>
        <end position="204"/>
    </location>
</feature>
<feature type="signal peptide" evidence="7">
    <location>
        <begin position="1"/>
        <end position="23"/>
    </location>
</feature>
<organism evidence="8 9">
    <name type="scientific">Candidula unifasciata</name>
    <dbReference type="NCBI Taxonomy" id="100452"/>
    <lineage>
        <taxon>Eukaryota</taxon>
        <taxon>Metazoa</taxon>
        <taxon>Spiralia</taxon>
        <taxon>Lophotrochozoa</taxon>
        <taxon>Mollusca</taxon>
        <taxon>Gastropoda</taxon>
        <taxon>Heterobranchia</taxon>
        <taxon>Euthyneura</taxon>
        <taxon>Panpulmonata</taxon>
        <taxon>Eupulmonata</taxon>
        <taxon>Stylommatophora</taxon>
        <taxon>Helicina</taxon>
        <taxon>Helicoidea</taxon>
        <taxon>Geomitridae</taxon>
        <taxon>Candidula</taxon>
    </lineage>
</organism>
<protein>
    <recommendedName>
        <fullName evidence="10">Zinc transporter ZIP14</fullName>
    </recommendedName>
</protein>
<dbReference type="Proteomes" id="UP000678393">
    <property type="component" value="Unassembled WGS sequence"/>
</dbReference>
<reference evidence="8" key="1">
    <citation type="submission" date="2021-04" db="EMBL/GenBank/DDBJ databases">
        <authorList>
            <consortium name="Molecular Ecology Group"/>
        </authorList>
    </citation>
    <scope>NUCLEOTIDE SEQUENCE</scope>
</reference>
<feature type="transmembrane region" description="Helical" evidence="6">
    <location>
        <begin position="219"/>
        <end position="236"/>
    </location>
</feature>
<comment type="caution">
    <text evidence="8">The sequence shown here is derived from an EMBL/GenBank/DDBJ whole genome shotgun (WGS) entry which is preliminary data.</text>
</comment>
<dbReference type="PANTHER" id="PTHR12191:SF37">
    <property type="entry name" value="ZINC TRANSPORTER FOI"/>
    <property type="match status" value="1"/>
</dbReference>
<dbReference type="Pfam" id="PF02535">
    <property type="entry name" value="Zip"/>
    <property type="match status" value="1"/>
</dbReference>
<proteinExistence type="inferred from homology"/>
<accession>A0A8S3ZZW0</accession>
<feature type="transmembrane region" description="Helical" evidence="6">
    <location>
        <begin position="460"/>
        <end position="480"/>
    </location>
</feature>
<keyword evidence="7" id="KW-0732">Signal</keyword>
<evidence type="ECO:0000256" key="7">
    <source>
        <dbReference type="SAM" id="SignalP"/>
    </source>
</evidence>
<dbReference type="OrthoDB" id="200954at2759"/>
<evidence type="ECO:0000256" key="3">
    <source>
        <dbReference type="ARBA" id="ARBA00022692"/>
    </source>
</evidence>
<evidence type="ECO:0000256" key="2">
    <source>
        <dbReference type="ARBA" id="ARBA00006939"/>
    </source>
</evidence>
<dbReference type="GO" id="GO:0140410">
    <property type="term" value="F:monoatomic cation:bicarbonate symporter activity"/>
    <property type="evidence" value="ECO:0007669"/>
    <property type="project" value="TreeGrafter"/>
</dbReference>
<dbReference type="GO" id="GO:0030003">
    <property type="term" value="P:intracellular monoatomic cation homeostasis"/>
    <property type="evidence" value="ECO:0007669"/>
    <property type="project" value="TreeGrafter"/>
</dbReference>
<dbReference type="InterPro" id="IPR003689">
    <property type="entry name" value="ZIP"/>
</dbReference>
<comment type="similarity">
    <text evidence="2">Belongs to the ZIP transporter (TC 2.A.5) family.</text>
</comment>
<keyword evidence="5 6" id="KW-0472">Membrane</keyword>
<keyword evidence="9" id="KW-1185">Reference proteome</keyword>
<name>A0A8S3ZZW0_9EUPU</name>
<evidence type="ECO:0000256" key="1">
    <source>
        <dbReference type="ARBA" id="ARBA00004141"/>
    </source>
</evidence>
<feature type="transmembrane region" description="Helical" evidence="6">
    <location>
        <begin position="501"/>
        <end position="521"/>
    </location>
</feature>
<dbReference type="GO" id="GO:0005886">
    <property type="term" value="C:plasma membrane"/>
    <property type="evidence" value="ECO:0007669"/>
    <property type="project" value="TreeGrafter"/>
</dbReference>
<keyword evidence="3 6" id="KW-0812">Transmembrane</keyword>
<evidence type="ECO:0000313" key="8">
    <source>
        <dbReference type="EMBL" id="CAG5133672.1"/>
    </source>
</evidence>
<comment type="subcellular location">
    <subcellularLocation>
        <location evidence="1">Membrane</location>
        <topology evidence="1">Multi-pass membrane protein</topology>
    </subcellularLocation>
</comment>
<gene>
    <name evidence="8" type="ORF">CUNI_LOCUS19230</name>
</gene>
<evidence type="ECO:0000256" key="4">
    <source>
        <dbReference type="ARBA" id="ARBA00022989"/>
    </source>
</evidence>
<dbReference type="InterPro" id="IPR050799">
    <property type="entry name" value="ZIP_Transporter"/>
</dbReference>
<evidence type="ECO:0008006" key="10">
    <source>
        <dbReference type="Google" id="ProtNLM"/>
    </source>
</evidence>
<dbReference type="PANTHER" id="PTHR12191">
    <property type="entry name" value="SOLUTE CARRIER FAMILY 39"/>
    <property type="match status" value="1"/>
</dbReference>
<sequence length="528" mass="57452">MLAIERTILLAGIISLATQKGKAQNSQGLQDVFASAVADSGMSLAAITRFLKPAWAATVNISLLNTTCFDPANNFSTLLTCLQNEKKCISVKDLTSLYSVNISGSLSQQDVVHISPALVYSLISCDDLQLTDIISHHGTPKRSLVPKSAESWGYSMLFVTLINLCSLTGAIVIPCMRMRIYKMVLMFMVALAVGTLAGSGLLFLIPEAFLLTEDGDKDYLWKATTIMGGIYLFYMTEKIMRMINERRENTSMKKRRDELATEGAVTTSFRRIPLDNSLPGKDPAQIPDNIGGICLNQGNPHNSLHSSSSSEIATVHPHDKIVDNIDYSLFNSGGGGDLQPLHSPSSLEKPVSHGHSHHQHLHQSMEIAPVAYMVIFGDALHNFIDGLSIGSAFTQSIMTGISVSVAVMCEELPHELGDFAILLNSGMGFRKALMYNFLSACTCYLGTIVGILLGENTESHEWIFAVAGGMFLYISLVDMMPEMNTAAESDEGKAFGQKKTFLLQNLGLLTGYGVMLIFAYFGDGINFE</sequence>
<dbReference type="EMBL" id="CAJHNH020006401">
    <property type="protein sequence ID" value="CAG5133672.1"/>
    <property type="molecule type" value="Genomic_DNA"/>
</dbReference>
<evidence type="ECO:0000256" key="6">
    <source>
        <dbReference type="SAM" id="Phobius"/>
    </source>
</evidence>